<sequence>MIEAKTIQKYKNKKLGALIEKAQEVVNAYVRKRDQINERCDFVCISCQKLKSKDQVNAGHYFSRGQYGSVRFDLDNINSQCIQCNLHLHGNLIPYRENLIKKIGQERFDQLEMMSKLKNFKHDRFVLIDIIERFKKY</sequence>
<dbReference type="Pfam" id="PF05766">
    <property type="entry name" value="NinG"/>
    <property type="match status" value="1"/>
</dbReference>
<dbReference type="GeneID" id="93131821"/>
<dbReference type="KEGG" id="egm:AYC65_02850"/>
<proteinExistence type="predicted"/>
<gene>
    <name evidence="1" type="ORF">I6H88_13775</name>
</gene>
<evidence type="ECO:0000313" key="2">
    <source>
        <dbReference type="Proteomes" id="UP000595426"/>
    </source>
</evidence>
<reference evidence="1 2" key="1">
    <citation type="submission" date="2020-12" db="EMBL/GenBank/DDBJ databases">
        <title>FDA dAtabase for Regulatory Grade micrObial Sequences (FDA-ARGOS): Supporting development and validation of Infectious Disease Dx tests.</title>
        <authorList>
            <person name="Kerrigan L."/>
            <person name="Long C."/>
            <person name="Tallon L."/>
            <person name="Sadzewicz L."/>
            <person name="Zhao X."/>
            <person name="Boylan J."/>
            <person name="Ott S."/>
            <person name="Bowen H."/>
            <person name="Vavikolanu K."/>
            <person name="Mehta A."/>
            <person name="Aluvathingal J."/>
            <person name="Nadendla S."/>
            <person name="Yan Y."/>
            <person name="Sichtig H."/>
        </authorList>
    </citation>
    <scope>NUCLEOTIDE SEQUENCE [LARGE SCALE GENOMIC DNA]</scope>
    <source>
        <strain evidence="1 2">FDAARGOS_1031</strain>
    </source>
</reference>
<accession>A0A7T7UWJ0</accession>
<dbReference type="Proteomes" id="UP000595426">
    <property type="component" value="Chromosome"/>
</dbReference>
<protein>
    <submittedName>
        <fullName evidence="1">Recombination protein NinG</fullName>
    </submittedName>
</protein>
<dbReference type="OrthoDB" id="5741553at2"/>
<dbReference type="EMBL" id="CP067018">
    <property type="protein sequence ID" value="QQN57513.1"/>
    <property type="molecule type" value="Genomic_DNA"/>
</dbReference>
<organism evidence="1 2">
    <name type="scientific">Elizabethkingia bruuniana</name>
    <dbReference type="NCBI Taxonomy" id="1756149"/>
    <lineage>
        <taxon>Bacteria</taxon>
        <taxon>Pseudomonadati</taxon>
        <taxon>Bacteroidota</taxon>
        <taxon>Flavobacteriia</taxon>
        <taxon>Flavobacteriales</taxon>
        <taxon>Weeksellaceae</taxon>
        <taxon>Elizabethkingia</taxon>
    </lineage>
</organism>
<keyword evidence="2" id="KW-1185">Reference proteome</keyword>
<name>A0A7T7UWJ0_9FLAO</name>
<dbReference type="RefSeq" id="WP_034871275.1">
    <property type="nucleotide sequence ID" value="NZ_CBCSDR010000005.1"/>
</dbReference>
<evidence type="ECO:0000313" key="1">
    <source>
        <dbReference type="EMBL" id="QQN57513.1"/>
    </source>
</evidence>
<dbReference type="AlphaFoldDB" id="A0A7T7UWJ0"/>
<dbReference type="InterPro" id="IPR008713">
    <property type="entry name" value="Phage_lambda_NinG"/>
</dbReference>